<keyword evidence="1 3" id="KW-0853">WD repeat</keyword>
<dbReference type="GO" id="GO:0035859">
    <property type="term" value="C:Seh1-associated complex"/>
    <property type="evidence" value="ECO:0007669"/>
    <property type="project" value="TreeGrafter"/>
</dbReference>
<evidence type="ECO:0000256" key="1">
    <source>
        <dbReference type="ARBA" id="ARBA00022574"/>
    </source>
</evidence>
<evidence type="ECO:0000313" key="6">
    <source>
        <dbReference type="EMBL" id="ORZ19846.1"/>
    </source>
</evidence>
<dbReference type="InterPro" id="IPR015943">
    <property type="entry name" value="WD40/YVTN_repeat-like_dom_sf"/>
</dbReference>
<dbReference type="InterPro" id="IPR049566">
    <property type="entry name" value="WDR59_RTC1-like_RING_Znf"/>
</dbReference>
<dbReference type="PROSITE" id="PS50082">
    <property type="entry name" value="WD_REPEATS_2"/>
    <property type="match status" value="3"/>
</dbReference>
<feature type="compositionally biased region" description="Low complexity" evidence="4">
    <location>
        <begin position="1331"/>
        <end position="1359"/>
    </location>
</feature>
<evidence type="ECO:0000256" key="3">
    <source>
        <dbReference type="PROSITE-ProRule" id="PRU00221"/>
    </source>
</evidence>
<feature type="region of interest" description="Disordered" evidence="4">
    <location>
        <begin position="1257"/>
        <end position="1297"/>
    </location>
</feature>
<dbReference type="SMART" id="SM00320">
    <property type="entry name" value="WD40"/>
    <property type="match status" value="5"/>
</dbReference>
<feature type="region of interest" description="Disordered" evidence="4">
    <location>
        <begin position="858"/>
        <end position="884"/>
    </location>
</feature>
<evidence type="ECO:0000313" key="7">
    <source>
        <dbReference type="Proteomes" id="UP000193560"/>
    </source>
</evidence>
<dbReference type="Pfam" id="PF17120">
    <property type="entry name" value="zf-RING_16"/>
    <property type="match status" value="1"/>
</dbReference>
<dbReference type="InterPro" id="IPR019775">
    <property type="entry name" value="WD40_repeat_CS"/>
</dbReference>
<dbReference type="CDD" id="cd16692">
    <property type="entry name" value="mRING-H2-C3H3C2_WDR59"/>
    <property type="match status" value="1"/>
</dbReference>
<keyword evidence="7" id="KW-1185">Reference proteome</keyword>
<comment type="caution">
    <text evidence="6">The sequence shown here is derived from an EMBL/GenBank/DDBJ whole genome shotgun (WGS) entry which is preliminary data.</text>
</comment>
<feature type="repeat" description="WD" evidence="3">
    <location>
        <begin position="284"/>
        <end position="325"/>
    </location>
</feature>
<feature type="compositionally biased region" description="Basic and acidic residues" evidence="4">
    <location>
        <begin position="858"/>
        <end position="872"/>
    </location>
</feature>
<evidence type="ECO:0000259" key="5">
    <source>
        <dbReference type="Pfam" id="PF17120"/>
    </source>
</evidence>
<gene>
    <name evidence="6" type="ORF">BCR42DRAFT_348646</name>
</gene>
<feature type="region of interest" description="Disordered" evidence="4">
    <location>
        <begin position="1318"/>
        <end position="1364"/>
    </location>
</feature>
<feature type="compositionally biased region" description="Low complexity" evidence="4">
    <location>
        <begin position="707"/>
        <end position="735"/>
    </location>
</feature>
<feature type="region of interest" description="Disordered" evidence="4">
    <location>
        <begin position="1"/>
        <end position="77"/>
    </location>
</feature>
<dbReference type="InterPro" id="IPR036322">
    <property type="entry name" value="WD40_repeat_dom_sf"/>
</dbReference>
<reference evidence="6 7" key="1">
    <citation type="submission" date="2016-07" db="EMBL/GenBank/DDBJ databases">
        <title>Pervasive Adenine N6-methylation of Active Genes in Fungi.</title>
        <authorList>
            <consortium name="DOE Joint Genome Institute"/>
            <person name="Mondo S.J."/>
            <person name="Dannebaum R.O."/>
            <person name="Kuo R.C."/>
            <person name="Labutti K."/>
            <person name="Haridas S."/>
            <person name="Kuo A."/>
            <person name="Salamov A."/>
            <person name="Ahrendt S.R."/>
            <person name="Lipzen A."/>
            <person name="Sullivan W."/>
            <person name="Andreopoulos W.B."/>
            <person name="Clum A."/>
            <person name="Lindquist E."/>
            <person name="Daum C."/>
            <person name="Ramamoorthy G.K."/>
            <person name="Gryganskyi A."/>
            <person name="Culley D."/>
            <person name="Magnuson J.K."/>
            <person name="James T.Y."/>
            <person name="O'Malley M.A."/>
            <person name="Stajich J.E."/>
            <person name="Spatafora J.W."/>
            <person name="Visel A."/>
            <person name="Grigoriev I.V."/>
        </authorList>
    </citation>
    <scope>NUCLEOTIDE SEQUENCE [LARGE SCALE GENOMIC DNA]</scope>
    <source>
        <strain evidence="6 7">NRRL 1336</strain>
    </source>
</reference>
<dbReference type="InterPro" id="IPR049567">
    <property type="entry name" value="WDR59-like"/>
</dbReference>
<feature type="region of interest" description="Disordered" evidence="4">
    <location>
        <begin position="1218"/>
        <end position="1240"/>
    </location>
</feature>
<feature type="compositionally biased region" description="Polar residues" evidence="4">
    <location>
        <begin position="1284"/>
        <end position="1297"/>
    </location>
</feature>
<dbReference type="Proteomes" id="UP000193560">
    <property type="component" value="Unassembled WGS sequence"/>
</dbReference>
<dbReference type="InterPro" id="IPR001680">
    <property type="entry name" value="WD40_rpt"/>
</dbReference>
<dbReference type="PANTHER" id="PTHR46170:SF1">
    <property type="entry name" value="GATOR COMPLEX PROTEIN WDR59"/>
    <property type="match status" value="1"/>
</dbReference>
<dbReference type="EMBL" id="MCGE01000007">
    <property type="protein sequence ID" value="ORZ19846.1"/>
    <property type="molecule type" value="Genomic_DNA"/>
</dbReference>
<dbReference type="PANTHER" id="PTHR46170">
    <property type="entry name" value="GATOR COMPLEX PROTEIN WDR59"/>
    <property type="match status" value="1"/>
</dbReference>
<protein>
    <recommendedName>
        <fullName evidence="5">WDR59/RTC1-like RING zinc finger domain-containing protein</fullName>
    </recommendedName>
</protein>
<dbReference type="GO" id="GO:0035591">
    <property type="term" value="F:signaling adaptor activity"/>
    <property type="evidence" value="ECO:0007669"/>
    <property type="project" value="TreeGrafter"/>
</dbReference>
<organism evidence="6 7">
    <name type="scientific">Absidia repens</name>
    <dbReference type="NCBI Taxonomy" id="90262"/>
    <lineage>
        <taxon>Eukaryota</taxon>
        <taxon>Fungi</taxon>
        <taxon>Fungi incertae sedis</taxon>
        <taxon>Mucoromycota</taxon>
        <taxon>Mucoromycotina</taxon>
        <taxon>Mucoromycetes</taxon>
        <taxon>Mucorales</taxon>
        <taxon>Cunninghamellaceae</taxon>
        <taxon>Absidia</taxon>
    </lineage>
</organism>
<dbReference type="OrthoDB" id="311712at2759"/>
<feature type="region of interest" description="Disordered" evidence="4">
    <location>
        <begin position="1182"/>
        <end position="1203"/>
    </location>
</feature>
<feature type="repeat" description="WD" evidence="3">
    <location>
        <begin position="327"/>
        <end position="369"/>
    </location>
</feature>
<name>A0A1X2IPA2_9FUNG</name>
<dbReference type="InterPro" id="IPR039456">
    <property type="entry name" value="WDR59_mRING-H2-C3H3C2"/>
</dbReference>
<dbReference type="PROSITE" id="PS50294">
    <property type="entry name" value="WD_REPEATS_REGION"/>
    <property type="match status" value="1"/>
</dbReference>
<feature type="compositionally biased region" description="Polar residues" evidence="4">
    <location>
        <begin position="873"/>
        <end position="883"/>
    </location>
</feature>
<keyword evidence="2" id="KW-0677">Repeat</keyword>
<dbReference type="SUPFAM" id="SSF50978">
    <property type="entry name" value="WD40 repeat-like"/>
    <property type="match status" value="1"/>
</dbReference>
<accession>A0A1X2IPA2</accession>
<dbReference type="Gene3D" id="2.130.10.10">
    <property type="entry name" value="YVTN repeat-like/Quinoprotein amine dehydrogenase"/>
    <property type="match status" value="1"/>
</dbReference>
<feature type="repeat" description="WD" evidence="3">
    <location>
        <begin position="228"/>
        <end position="263"/>
    </location>
</feature>
<dbReference type="GO" id="GO:1904263">
    <property type="term" value="P:positive regulation of TORC1 signaling"/>
    <property type="evidence" value="ECO:0007669"/>
    <property type="project" value="TreeGrafter"/>
</dbReference>
<dbReference type="GO" id="GO:0005774">
    <property type="term" value="C:vacuolar membrane"/>
    <property type="evidence" value="ECO:0007669"/>
    <property type="project" value="TreeGrafter"/>
</dbReference>
<sequence length="1561" mass="174303">MDSEHEPEASASITSGVEYARNNLDKNHRSKSPTDNAATSSANRTHIETNGSENENDQHISTTALDDIRSPSPYPDQYRKESALEILSKPFSTTSTSSSVIQHTTNNDIRHSTYINSSAITAPPPSEQRQEDTFYQSLQIRLHHSVGSMSISPTCRDVVLAGRQGLVIIDLENPWLIPRILPHMSKWEVADVQWSPYVSRESWVASTSNQKLLIWNLNSSSQAIEHALPAHARAISDINWSPHHPDIVATCSVDTYVCVWDLRCAGQSSHNRGDDHYYRPANSFTPWNAAATQVKFNFKNEFLIASAHDKDVKIWDMRKGAVPMTSITAHSKKIYGIDWSRQNDYDIVTCSLDKLVKYWNIHSPDEPEETIITNSPVWRARNTPFGNGVLTMPQRSESTLYLYNRAIPDEPVHLFEGHTDTVKEFVWRWKGGQANDDNDDREFQLVTWSKDQNLRLWPVPEEIVKSVGHRPSSKKTCYPVPSNAIGADGSYHSHSFQETPVEDEATDERSRSIAAAVAPIRLMPANTLSFHGTVPPGNISYSTSYNFPSTNYREQKYTINPLLWMQNVKTIAPNNELKKDTPAGNSYQSLAEELSSVLNKYASVGVKTEKINAAARTCTISLHGPWLETGTAFLRITIRFSQQYPDNSPPEFDIQKNSMISIYYRTHMAQDLNALAANYTSQKLWCLEPCIRYLLGETMQEDEPRFGSGNANGLSSLSPNTTGAPTTNTSTSTALSSMKTSYSSASDTTTVVTTDGTKLNEQEGGSINQSAANYVSNWSGTVAEGDSDDEIFVSPSFMGGYGMNSGKRGSLQSERGIVLDLSSKHSADEKVPFPRLCGGVFSGSGQLTCFFSTLRVRDPNRSSNKTDNKNKQETSPASNTSNGEYFEHTYQDFYKHPKSYEQFEEYKEIAAMSRQGRNASVMVGSGGAFGEYTYDDDPDDIDDGLTNMASIYFKPDGSALDNSMKSEDNLLYRGAKSDRITHNVMIADFSDMMPFSPWLAKEFILSPDNPMKACLHNSQVAKTHDRDDLAQIWSISLEIIRECVPLDIPEQQDLVEDLLRNRRPDLQPLPTDPVWLHDSKVAEINSILGHQAFTRLLADISETKGKSSDEETTMQTLEELPKRRVRWGSHPLGQRLVDNMLQHFMHTGDIQMGALLTCVFHNTYMAPHNIARRDIKIPRSWGSMARNQPRSGGGDDPGFKSSTVDYFSMKKTKQIMHRTNSGPSLNGAPQANRNSSHVQLSQSYGTKGVNFLSYFWDNDRRTPPPMEKSPMTETPTDMMDDSSAAVTSPTTRNNRISNRMTTRNQPWMTMYSGVKIPSNTAPGIRPSVANSMSSHGTSSISSPPLPTSPSALGSRVSTPLLPPGSLPLSTPNVLPLGPVTVANKEGEVLTTDELSIEYTNVEWFDGEKLFVYNQTPLLPVNKSGQHDVMRWQYSDLLFRNDLLAQRAEVLKFVNNRPSYAMAGTTMTSKERTMEIQVRCYMCESEIAGSDRMCYQCRKIRTQIKCSLCHQLVKGLVNFCIKCRHGGHSRHIKEWFQAEDVCPTGCGCHCLVESRGYGTTVL</sequence>
<evidence type="ECO:0000256" key="2">
    <source>
        <dbReference type="ARBA" id="ARBA00022737"/>
    </source>
</evidence>
<evidence type="ECO:0000256" key="4">
    <source>
        <dbReference type="SAM" id="MobiDB-lite"/>
    </source>
</evidence>
<dbReference type="GO" id="GO:0034198">
    <property type="term" value="P:cellular response to amino acid starvation"/>
    <property type="evidence" value="ECO:0007669"/>
    <property type="project" value="TreeGrafter"/>
</dbReference>
<feature type="compositionally biased region" description="Polar residues" evidence="4">
    <location>
        <begin position="33"/>
        <end position="64"/>
    </location>
</feature>
<dbReference type="PROSITE" id="PS00678">
    <property type="entry name" value="WD_REPEATS_1"/>
    <property type="match status" value="2"/>
</dbReference>
<proteinExistence type="predicted"/>
<dbReference type="Pfam" id="PF00400">
    <property type="entry name" value="WD40"/>
    <property type="match status" value="3"/>
</dbReference>
<dbReference type="STRING" id="90262.A0A1X2IPA2"/>
<feature type="region of interest" description="Disordered" evidence="4">
    <location>
        <begin position="704"/>
        <end position="735"/>
    </location>
</feature>
<feature type="domain" description="WDR59/RTC1-like RING zinc finger" evidence="5">
    <location>
        <begin position="1502"/>
        <end position="1552"/>
    </location>
</feature>